<name>A0A2X2W9C0_CLOCO</name>
<evidence type="ECO:0000313" key="3">
    <source>
        <dbReference type="EMBL" id="SQB34591.1"/>
    </source>
</evidence>
<evidence type="ECO:0000313" key="4">
    <source>
        <dbReference type="Proteomes" id="UP000250223"/>
    </source>
</evidence>
<dbReference type="InterPro" id="IPR036291">
    <property type="entry name" value="NAD(P)-bd_dom_sf"/>
</dbReference>
<dbReference type="InterPro" id="IPR006096">
    <property type="entry name" value="Glu/Leu/Phe/Val/Trp_DH_C"/>
</dbReference>
<feature type="domain" description="Glutamate/phenylalanine/leucine/valine/L-tryptophan dehydrogenase C-terminal" evidence="2">
    <location>
        <begin position="4"/>
        <end position="74"/>
    </location>
</feature>
<dbReference type="SUPFAM" id="SSF51735">
    <property type="entry name" value="NAD(P)-binding Rossmann-fold domains"/>
    <property type="match status" value="1"/>
</dbReference>
<dbReference type="PANTHER" id="PTHR11606">
    <property type="entry name" value="GLUTAMATE DEHYDROGENASE"/>
    <property type="match status" value="1"/>
</dbReference>
<evidence type="ECO:0000259" key="2">
    <source>
        <dbReference type="Pfam" id="PF00208"/>
    </source>
</evidence>
<dbReference type="Pfam" id="PF00208">
    <property type="entry name" value="ELFV_dehydrog"/>
    <property type="match status" value="1"/>
</dbReference>
<dbReference type="Gene3D" id="3.40.50.720">
    <property type="entry name" value="NAD(P)-binding Rossmann-like Domain"/>
    <property type="match status" value="1"/>
</dbReference>
<reference evidence="3 4" key="1">
    <citation type="submission" date="2018-06" db="EMBL/GenBank/DDBJ databases">
        <authorList>
            <consortium name="Pathogen Informatics"/>
            <person name="Doyle S."/>
        </authorList>
    </citation>
    <scope>NUCLEOTIDE SEQUENCE [LARGE SCALE GENOMIC DNA]</scope>
    <source>
        <strain evidence="3 4">NCTC13028</strain>
    </source>
</reference>
<gene>
    <name evidence="3" type="ORF">NCTC13028_01507</name>
</gene>
<dbReference type="EMBL" id="UAWC01000014">
    <property type="protein sequence ID" value="SQB34591.1"/>
    <property type="molecule type" value="Genomic_DNA"/>
</dbReference>
<protein>
    <submittedName>
        <fullName evidence="3">NAD-specific glutamate dehydrogenase</fullName>
        <ecNumber evidence="3">1.4.1.2</ecNumber>
    </submittedName>
</protein>
<dbReference type="GO" id="GO:0006538">
    <property type="term" value="P:L-glutamate catabolic process"/>
    <property type="evidence" value="ECO:0007669"/>
    <property type="project" value="TreeGrafter"/>
</dbReference>
<keyword evidence="1 3" id="KW-0560">Oxidoreductase</keyword>
<organism evidence="3 4">
    <name type="scientific">Clostridium cochlearium</name>
    <dbReference type="NCBI Taxonomy" id="1494"/>
    <lineage>
        <taxon>Bacteria</taxon>
        <taxon>Bacillati</taxon>
        <taxon>Bacillota</taxon>
        <taxon>Clostridia</taxon>
        <taxon>Eubacteriales</taxon>
        <taxon>Clostridiaceae</taxon>
        <taxon>Clostridium</taxon>
    </lineage>
</organism>
<sequence length="75" mass="8526">MYRKLGGKIVSVSEWDREKGFYAIHDEKGLKVEELIKHFKENGTLLGFGGSSEIKEEEFWSLNVDVLVPAALENL</sequence>
<dbReference type="PANTHER" id="PTHR11606:SF13">
    <property type="entry name" value="GLUTAMATE DEHYDROGENASE 1, MITOCHONDRIAL"/>
    <property type="match status" value="1"/>
</dbReference>
<proteinExistence type="predicted"/>
<evidence type="ECO:0000256" key="1">
    <source>
        <dbReference type="ARBA" id="ARBA00023002"/>
    </source>
</evidence>
<dbReference type="EC" id="1.4.1.2" evidence="3"/>
<accession>A0A2X2W9C0</accession>
<dbReference type="AlphaFoldDB" id="A0A2X2W9C0"/>
<dbReference type="Proteomes" id="UP000250223">
    <property type="component" value="Unassembled WGS sequence"/>
</dbReference>
<dbReference type="GO" id="GO:0004352">
    <property type="term" value="F:glutamate dehydrogenase (NAD+) activity"/>
    <property type="evidence" value="ECO:0007669"/>
    <property type="project" value="UniProtKB-EC"/>
</dbReference>